<name>A0A835CHS7_9FABA</name>
<evidence type="ECO:0000256" key="1">
    <source>
        <dbReference type="SAM" id="MobiDB-lite"/>
    </source>
</evidence>
<feature type="region of interest" description="Disordered" evidence="1">
    <location>
        <begin position="102"/>
        <end position="155"/>
    </location>
</feature>
<dbReference type="AlphaFoldDB" id="A0A835CHS7"/>
<sequence>MLKTSFKPFSLLKLRCCPNCSLFSEYLAFTHRTLLSRAQYVLVIVWLSGSNVSFVQQNKENKGKGRSVRIKRKREYGTQEDSRVEVNKKVRKKIRVIRQIGKIKRKRDSEDMDPNSEDVGVGSGSINHRKKRKIEAEPISNLDKNKGKEFSFNVD</sequence>
<accession>A0A835CHS7</accession>
<reference evidence="2" key="1">
    <citation type="submission" date="2020-09" db="EMBL/GenBank/DDBJ databases">
        <title>Genome-Enabled Discovery of Anthraquinone Biosynthesis in Senna tora.</title>
        <authorList>
            <person name="Kang S.-H."/>
            <person name="Pandey R.P."/>
            <person name="Lee C.-M."/>
            <person name="Sim J.-S."/>
            <person name="Jeong J.-T."/>
            <person name="Choi B.-S."/>
            <person name="Jung M."/>
            <person name="Ginzburg D."/>
            <person name="Zhao K."/>
            <person name="Won S.Y."/>
            <person name="Oh T.-J."/>
            <person name="Yu Y."/>
            <person name="Kim N.-H."/>
            <person name="Lee O.R."/>
            <person name="Lee T.-H."/>
            <person name="Bashyal P."/>
            <person name="Kim T.-S."/>
            <person name="Lee W.-H."/>
            <person name="Kawkins C."/>
            <person name="Kim C.-K."/>
            <person name="Kim J.S."/>
            <person name="Ahn B.O."/>
            <person name="Rhee S.Y."/>
            <person name="Sohng J.K."/>
        </authorList>
    </citation>
    <scope>NUCLEOTIDE SEQUENCE</scope>
    <source>
        <tissue evidence="2">Leaf</tissue>
    </source>
</reference>
<dbReference type="Proteomes" id="UP000634136">
    <property type="component" value="Unassembled WGS sequence"/>
</dbReference>
<organism evidence="2 3">
    <name type="scientific">Senna tora</name>
    <dbReference type="NCBI Taxonomy" id="362788"/>
    <lineage>
        <taxon>Eukaryota</taxon>
        <taxon>Viridiplantae</taxon>
        <taxon>Streptophyta</taxon>
        <taxon>Embryophyta</taxon>
        <taxon>Tracheophyta</taxon>
        <taxon>Spermatophyta</taxon>
        <taxon>Magnoliopsida</taxon>
        <taxon>eudicotyledons</taxon>
        <taxon>Gunneridae</taxon>
        <taxon>Pentapetalae</taxon>
        <taxon>rosids</taxon>
        <taxon>fabids</taxon>
        <taxon>Fabales</taxon>
        <taxon>Fabaceae</taxon>
        <taxon>Caesalpinioideae</taxon>
        <taxon>Cassia clade</taxon>
        <taxon>Senna</taxon>
    </lineage>
</organism>
<evidence type="ECO:0000313" key="3">
    <source>
        <dbReference type="Proteomes" id="UP000634136"/>
    </source>
</evidence>
<keyword evidence="3" id="KW-1185">Reference proteome</keyword>
<evidence type="ECO:0000313" key="2">
    <source>
        <dbReference type="EMBL" id="KAF7839537.1"/>
    </source>
</evidence>
<comment type="caution">
    <text evidence="2">The sequence shown here is derived from an EMBL/GenBank/DDBJ whole genome shotgun (WGS) entry which is preliminary data.</text>
</comment>
<gene>
    <name evidence="2" type="ORF">G2W53_008019</name>
</gene>
<proteinExistence type="predicted"/>
<protein>
    <submittedName>
        <fullName evidence="2">Uncharacterized protein</fullName>
    </submittedName>
</protein>
<dbReference type="EMBL" id="JAAIUW010000003">
    <property type="protein sequence ID" value="KAF7839537.1"/>
    <property type="molecule type" value="Genomic_DNA"/>
</dbReference>